<proteinExistence type="predicted"/>
<dbReference type="SMART" id="SM00220">
    <property type="entry name" value="S_TKc"/>
    <property type="match status" value="1"/>
</dbReference>
<evidence type="ECO:0000313" key="2">
    <source>
        <dbReference type="EMBL" id="GJT30752.1"/>
    </source>
</evidence>
<feature type="domain" description="Protein kinase" evidence="1">
    <location>
        <begin position="75"/>
        <end position="359"/>
    </location>
</feature>
<dbReference type="InterPro" id="IPR011009">
    <property type="entry name" value="Kinase-like_dom_sf"/>
</dbReference>
<keyword evidence="3" id="KW-1185">Reference proteome</keyword>
<dbReference type="EMBL" id="BQNB010014651">
    <property type="protein sequence ID" value="GJT30752.1"/>
    <property type="molecule type" value="Genomic_DNA"/>
</dbReference>
<organism evidence="2 3">
    <name type="scientific">Tanacetum coccineum</name>
    <dbReference type="NCBI Taxonomy" id="301880"/>
    <lineage>
        <taxon>Eukaryota</taxon>
        <taxon>Viridiplantae</taxon>
        <taxon>Streptophyta</taxon>
        <taxon>Embryophyta</taxon>
        <taxon>Tracheophyta</taxon>
        <taxon>Spermatophyta</taxon>
        <taxon>Magnoliopsida</taxon>
        <taxon>eudicotyledons</taxon>
        <taxon>Gunneridae</taxon>
        <taxon>Pentapetalae</taxon>
        <taxon>asterids</taxon>
        <taxon>campanulids</taxon>
        <taxon>Asterales</taxon>
        <taxon>Asteraceae</taxon>
        <taxon>Asteroideae</taxon>
        <taxon>Anthemideae</taxon>
        <taxon>Anthemidinae</taxon>
        <taxon>Tanacetum</taxon>
    </lineage>
</organism>
<dbReference type="PROSITE" id="PS00108">
    <property type="entry name" value="PROTEIN_KINASE_ST"/>
    <property type="match status" value="1"/>
</dbReference>
<dbReference type="PANTHER" id="PTHR27003:SF471">
    <property type="entry name" value="VASCULAR ENDOTHELIAL GROWTH FACTOR RECEPTOR 2 (VEGFR2)-RELATED"/>
    <property type="match status" value="1"/>
</dbReference>
<dbReference type="Proteomes" id="UP001151760">
    <property type="component" value="Unassembled WGS sequence"/>
</dbReference>
<dbReference type="PANTHER" id="PTHR27003">
    <property type="entry name" value="OS07G0166700 PROTEIN"/>
    <property type="match status" value="1"/>
</dbReference>
<dbReference type="SUPFAM" id="SSF56112">
    <property type="entry name" value="Protein kinase-like (PK-like)"/>
    <property type="match status" value="1"/>
</dbReference>
<dbReference type="Gene3D" id="1.10.510.10">
    <property type="entry name" value="Transferase(Phosphotransferase) domain 1"/>
    <property type="match status" value="2"/>
</dbReference>
<feature type="non-terminal residue" evidence="2">
    <location>
        <position position="1"/>
    </location>
</feature>
<protein>
    <submittedName>
        <fullName evidence="2">Kinase-like domain, phloem protein 2-like protein</fullName>
    </submittedName>
</protein>
<comment type="caution">
    <text evidence="2">The sequence shown here is derived from an EMBL/GenBank/DDBJ whole genome shotgun (WGS) entry which is preliminary data.</text>
</comment>
<sequence>SDIAFCCIKEERTDRPYIDQVVKGLEKALKLQSIHENPELPRNASDGASSSQFKWKNLEHLKIALNDIELATENFADKYRIGSGAFGMVYKAQLEHFDSSSSWLIDGENICGFPMKQSTVAIKCINSPKGEQGFNVEIETLTSCKHENIISLLGICYEGSDHMILVYELASKGSLEDYLGNSDKMINLTWLRRLKICLDIAHGLNYVHTNTDQEKQKIIHRDIKSANILLGDNWVAKIADFGLSIFHPADQDVSTFKSQVRLQILTGRVAYDRFFTDIDETGIAPVARQHFEKGTLMKIVDHKIKEETDEHVYSLSKGPNDKSWDIFTAIAFRCLAMTQVERPSIRVLSTNLKKHYTAR</sequence>
<dbReference type="InterPro" id="IPR001245">
    <property type="entry name" value="Ser-Thr/Tyr_kinase_cat_dom"/>
</dbReference>
<dbReference type="InterPro" id="IPR000719">
    <property type="entry name" value="Prot_kinase_dom"/>
</dbReference>
<reference evidence="2" key="1">
    <citation type="journal article" date="2022" name="Int. J. Mol. Sci.">
        <title>Draft Genome of Tanacetum Coccineum: Genomic Comparison of Closely Related Tanacetum-Family Plants.</title>
        <authorList>
            <person name="Yamashiro T."/>
            <person name="Shiraishi A."/>
            <person name="Nakayama K."/>
            <person name="Satake H."/>
        </authorList>
    </citation>
    <scope>NUCLEOTIDE SEQUENCE</scope>
</reference>
<reference evidence="2" key="2">
    <citation type="submission" date="2022-01" db="EMBL/GenBank/DDBJ databases">
        <authorList>
            <person name="Yamashiro T."/>
            <person name="Shiraishi A."/>
            <person name="Satake H."/>
            <person name="Nakayama K."/>
        </authorList>
    </citation>
    <scope>NUCLEOTIDE SEQUENCE</scope>
</reference>
<evidence type="ECO:0000259" key="1">
    <source>
        <dbReference type="PROSITE" id="PS50011"/>
    </source>
</evidence>
<dbReference type="PROSITE" id="PS50011">
    <property type="entry name" value="PROTEIN_KINASE_DOM"/>
    <property type="match status" value="1"/>
</dbReference>
<dbReference type="InterPro" id="IPR045272">
    <property type="entry name" value="ANXUR1/2-like"/>
</dbReference>
<evidence type="ECO:0000313" key="3">
    <source>
        <dbReference type="Proteomes" id="UP001151760"/>
    </source>
</evidence>
<gene>
    <name evidence="2" type="ORF">Tco_0911027</name>
</gene>
<name>A0ABQ5CX80_9ASTR</name>
<dbReference type="Pfam" id="PF07714">
    <property type="entry name" value="PK_Tyr_Ser-Thr"/>
    <property type="match status" value="1"/>
</dbReference>
<accession>A0ABQ5CX80</accession>
<dbReference type="InterPro" id="IPR008271">
    <property type="entry name" value="Ser/Thr_kinase_AS"/>
</dbReference>
<dbReference type="Gene3D" id="3.30.200.20">
    <property type="entry name" value="Phosphorylase Kinase, domain 1"/>
    <property type="match status" value="1"/>
</dbReference>